<keyword evidence="1" id="KW-0326">Glycosidase</keyword>
<organism evidence="3 4">
    <name type="scientific">Clitoria ternatea</name>
    <name type="common">Butterfly pea</name>
    <dbReference type="NCBI Taxonomy" id="43366"/>
    <lineage>
        <taxon>Eukaryota</taxon>
        <taxon>Viridiplantae</taxon>
        <taxon>Streptophyta</taxon>
        <taxon>Embryophyta</taxon>
        <taxon>Tracheophyta</taxon>
        <taxon>Spermatophyta</taxon>
        <taxon>Magnoliopsida</taxon>
        <taxon>eudicotyledons</taxon>
        <taxon>Gunneridae</taxon>
        <taxon>Pentapetalae</taxon>
        <taxon>rosids</taxon>
        <taxon>fabids</taxon>
        <taxon>Fabales</taxon>
        <taxon>Fabaceae</taxon>
        <taxon>Papilionoideae</taxon>
        <taxon>50 kb inversion clade</taxon>
        <taxon>NPAAA clade</taxon>
        <taxon>indigoferoid/millettioid clade</taxon>
        <taxon>Phaseoleae</taxon>
        <taxon>Clitoria</taxon>
    </lineage>
</organism>
<dbReference type="Gene3D" id="3.20.20.80">
    <property type="entry name" value="Glycosidases"/>
    <property type="match status" value="1"/>
</dbReference>
<name>A0AAN9ISM4_CLITE</name>
<evidence type="ECO:0000256" key="1">
    <source>
        <dbReference type="RuleBase" id="RU361185"/>
    </source>
</evidence>
<dbReference type="InterPro" id="IPR000322">
    <property type="entry name" value="Glyco_hydro_31_TIM"/>
</dbReference>
<dbReference type="AlphaFoldDB" id="A0AAN9ISM4"/>
<keyword evidence="4" id="KW-1185">Reference proteome</keyword>
<dbReference type="EMBL" id="JAYKXN010000005">
    <property type="protein sequence ID" value="KAK7285555.1"/>
    <property type="molecule type" value="Genomic_DNA"/>
</dbReference>
<sequence length="75" mass="8863">MSVNSLNTYTIQTDVLTPGWDAESEILLPSIKPKDVLRWNYRDEEDVEHVDLKFDKLDMPYDVLWLDIKHTDGKR</sequence>
<feature type="domain" description="Glycoside hydrolase family 31 TIM barrel" evidence="2">
    <location>
        <begin position="38"/>
        <end position="73"/>
    </location>
</feature>
<dbReference type="Proteomes" id="UP001359559">
    <property type="component" value="Unassembled WGS sequence"/>
</dbReference>
<reference evidence="3 4" key="1">
    <citation type="submission" date="2024-01" db="EMBL/GenBank/DDBJ databases">
        <title>The genomes of 5 underutilized Papilionoideae crops provide insights into root nodulation and disease resistance.</title>
        <authorList>
            <person name="Yuan L."/>
        </authorList>
    </citation>
    <scope>NUCLEOTIDE SEQUENCE [LARGE SCALE GENOMIC DNA]</scope>
    <source>
        <strain evidence="3">LY-2023</strain>
        <tissue evidence="3">Leaf</tissue>
    </source>
</reference>
<protein>
    <recommendedName>
        <fullName evidence="2">Glycoside hydrolase family 31 TIM barrel domain-containing protein</fullName>
    </recommendedName>
</protein>
<gene>
    <name evidence="3" type="ORF">RJT34_20330</name>
</gene>
<proteinExistence type="inferred from homology"/>
<accession>A0AAN9ISM4</accession>
<dbReference type="GO" id="GO:0005975">
    <property type="term" value="P:carbohydrate metabolic process"/>
    <property type="evidence" value="ECO:0007669"/>
    <property type="project" value="InterPro"/>
</dbReference>
<evidence type="ECO:0000313" key="3">
    <source>
        <dbReference type="EMBL" id="KAK7285555.1"/>
    </source>
</evidence>
<evidence type="ECO:0000313" key="4">
    <source>
        <dbReference type="Proteomes" id="UP001359559"/>
    </source>
</evidence>
<comment type="caution">
    <text evidence="3">The sequence shown here is derived from an EMBL/GenBank/DDBJ whole genome shotgun (WGS) entry which is preliminary data.</text>
</comment>
<evidence type="ECO:0000259" key="2">
    <source>
        <dbReference type="Pfam" id="PF01055"/>
    </source>
</evidence>
<dbReference type="GO" id="GO:0004553">
    <property type="term" value="F:hydrolase activity, hydrolyzing O-glycosyl compounds"/>
    <property type="evidence" value="ECO:0007669"/>
    <property type="project" value="InterPro"/>
</dbReference>
<dbReference type="Pfam" id="PF01055">
    <property type="entry name" value="Glyco_hydro_31_2nd"/>
    <property type="match status" value="1"/>
</dbReference>
<keyword evidence="1" id="KW-0378">Hydrolase</keyword>
<comment type="similarity">
    <text evidence="1">Belongs to the glycosyl hydrolase 31 family.</text>
</comment>